<name>A0A9W4SKU6_9GLOM</name>
<feature type="compositionally biased region" description="Basic residues" evidence="2">
    <location>
        <begin position="7"/>
        <end position="22"/>
    </location>
</feature>
<comment type="caution">
    <text evidence="4">The sequence shown here is derived from an EMBL/GenBank/DDBJ whole genome shotgun (WGS) entry which is preliminary data.</text>
</comment>
<dbReference type="InterPro" id="IPR009071">
    <property type="entry name" value="HMG_box_dom"/>
</dbReference>
<dbReference type="GO" id="GO:0005634">
    <property type="term" value="C:nucleus"/>
    <property type="evidence" value="ECO:0007669"/>
    <property type="project" value="UniProtKB-UniRule"/>
</dbReference>
<dbReference type="OrthoDB" id="2377523at2759"/>
<sequence length="252" mass="29057">MSEVKKKAIIQRKNRNARRRAKRDQDKLKSKKPHRTPNRFMLYRKHIQELFFNDPEHPNDMRKLSTKIGKMWKNEPPEIKQHWDRKAAKLKLMSSYRSSFDRVRGLNMTISEDELPFVNATASSSTTAAAANNENYGTAPLSFIIESPESGITSNSEYSECLDTDSLDTDSPDTDSIDTDSVDTESIDTPPQMVESPLASVSFDDDYFSPFLYNSFPNDEDYMMDNSLINEFFDFPQYGELPPLFIDESYQL</sequence>
<dbReference type="SUPFAM" id="SSF47095">
    <property type="entry name" value="HMG-box"/>
    <property type="match status" value="1"/>
</dbReference>
<protein>
    <submittedName>
        <fullName evidence="4">11571_t:CDS:1</fullName>
    </submittedName>
</protein>
<feature type="domain" description="HMG box" evidence="3">
    <location>
        <begin position="33"/>
        <end position="104"/>
    </location>
</feature>
<reference evidence="4" key="1">
    <citation type="submission" date="2022-08" db="EMBL/GenBank/DDBJ databases">
        <authorList>
            <person name="Kallberg Y."/>
            <person name="Tangrot J."/>
            <person name="Rosling A."/>
        </authorList>
    </citation>
    <scope>NUCLEOTIDE SEQUENCE</scope>
    <source>
        <strain evidence="4">Wild A</strain>
    </source>
</reference>
<feature type="region of interest" description="Disordered" evidence="2">
    <location>
        <begin position="152"/>
        <end position="192"/>
    </location>
</feature>
<dbReference type="Gene3D" id="1.10.30.10">
    <property type="entry name" value="High mobility group box domain"/>
    <property type="match status" value="1"/>
</dbReference>
<dbReference type="Proteomes" id="UP001153678">
    <property type="component" value="Unassembled WGS sequence"/>
</dbReference>
<gene>
    <name evidence="4" type="ORF">FWILDA_LOCUS5754</name>
</gene>
<dbReference type="EMBL" id="CAMKVN010000982">
    <property type="protein sequence ID" value="CAI2172783.1"/>
    <property type="molecule type" value="Genomic_DNA"/>
</dbReference>
<dbReference type="Pfam" id="PF00505">
    <property type="entry name" value="HMG_box"/>
    <property type="match status" value="1"/>
</dbReference>
<evidence type="ECO:0000256" key="2">
    <source>
        <dbReference type="SAM" id="MobiDB-lite"/>
    </source>
</evidence>
<dbReference type="SMART" id="SM00398">
    <property type="entry name" value="HMG"/>
    <property type="match status" value="1"/>
</dbReference>
<dbReference type="GO" id="GO:0003677">
    <property type="term" value="F:DNA binding"/>
    <property type="evidence" value="ECO:0007669"/>
    <property type="project" value="UniProtKB-UniRule"/>
</dbReference>
<dbReference type="AlphaFoldDB" id="A0A9W4SKU6"/>
<keyword evidence="5" id="KW-1185">Reference proteome</keyword>
<proteinExistence type="predicted"/>
<evidence type="ECO:0000313" key="4">
    <source>
        <dbReference type="EMBL" id="CAI2172783.1"/>
    </source>
</evidence>
<dbReference type="InterPro" id="IPR036910">
    <property type="entry name" value="HMG_box_dom_sf"/>
</dbReference>
<dbReference type="PROSITE" id="PS50118">
    <property type="entry name" value="HMG_BOX_2"/>
    <property type="match status" value="1"/>
</dbReference>
<keyword evidence="1" id="KW-0238">DNA-binding</keyword>
<accession>A0A9W4SKU6</accession>
<feature type="compositionally biased region" description="Acidic residues" evidence="2">
    <location>
        <begin position="160"/>
        <end position="186"/>
    </location>
</feature>
<feature type="DNA-binding region" description="HMG box" evidence="1">
    <location>
        <begin position="33"/>
        <end position="104"/>
    </location>
</feature>
<organism evidence="4 5">
    <name type="scientific">Funneliformis geosporum</name>
    <dbReference type="NCBI Taxonomy" id="1117311"/>
    <lineage>
        <taxon>Eukaryota</taxon>
        <taxon>Fungi</taxon>
        <taxon>Fungi incertae sedis</taxon>
        <taxon>Mucoromycota</taxon>
        <taxon>Glomeromycotina</taxon>
        <taxon>Glomeromycetes</taxon>
        <taxon>Glomerales</taxon>
        <taxon>Glomeraceae</taxon>
        <taxon>Funneliformis</taxon>
    </lineage>
</organism>
<evidence type="ECO:0000313" key="5">
    <source>
        <dbReference type="Proteomes" id="UP001153678"/>
    </source>
</evidence>
<feature type="region of interest" description="Disordered" evidence="2">
    <location>
        <begin position="1"/>
        <end position="37"/>
    </location>
</feature>
<evidence type="ECO:0000256" key="1">
    <source>
        <dbReference type="PROSITE-ProRule" id="PRU00267"/>
    </source>
</evidence>
<keyword evidence="1" id="KW-0539">Nucleus</keyword>
<evidence type="ECO:0000259" key="3">
    <source>
        <dbReference type="PROSITE" id="PS50118"/>
    </source>
</evidence>